<proteinExistence type="predicted"/>
<dbReference type="EMBL" id="JADIMO010000108">
    <property type="protein sequence ID" value="MBO8445722.1"/>
    <property type="molecule type" value="Genomic_DNA"/>
</dbReference>
<dbReference type="AlphaFoldDB" id="A0A9D9ED06"/>
<dbReference type="Proteomes" id="UP000823619">
    <property type="component" value="Unassembled WGS sequence"/>
</dbReference>
<reference evidence="1" key="1">
    <citation type="submission" date="2020-10" db="EMBL/GenBank/DDBJ databases">
        <authorList>
            <person name="Gilroy R."/>
        </authorList>
    </citation>
    <scope>NUCLEOTIDE SEQUENCE</scope>
    <source>
        <strain evidence="1">D5-748</strain>
    </source>
</reference>
<evidence type="ECO:0000313" key="2">
    <source>
        <dbReference type="Proteomes" id="UP000823619"/>
    </source>
</evidence>
<dbReference type="InterPro" id="IPR025379">
    <property type="entry name" value="DUF4295"/>
</dbReference>
<reference evidence="1" key="2">
    <citation type="journal article" date="2021" name="PeerJ">
        <title>Extensive microbial diversity within the chicken gut microbiome revealed by metagenomics and culture.</title>
        <authorList>
            <person name="Gilroy R."/>
            <person name="Ravi A."/>
            <person name="Getino M."/>
            <person name="Pursley I."/>
            <person name="Horton D.L."/>
            <person name="Alikhan N.F."/>
            <person name="Baker D."/>
            <person name="Gharbi K."/>
            <person name="Hall N."/>
            <person name="Watson M."/>
            <person name="Adriaenssens E.M."/>
            <person name="Foster-Nyarko E."/>
            <person name="Jarju S."/>
            <person name="Secka A."/>
            <person name="Antonio M."/>
            <person name="Oren A."/>
            <person name="Chaudhuri R.R."/>
            <person name="La Ragione R."/>
            <person name="Hildebrand F."/>
            <person name="Pallen M.J."/>
        </authorList>
    </citation>
    <scope>NUCLEOTIDE SEQUENCE</scope>
    <source>
        <strain evidence="1">D5-748</strain>
    </source>
</reference>
<gene>
    <name evidence="1" type="ORF">IAC23_08555</name>
</gene>
<dbReference type="Pfam" id="PF14128">
    <property type="entry name" value="DUF4295"/>
    <property type="match status" value="1"/>
</dbReference>
<comment type="caution">
    <text evidence="1">The sequence shown here is derived from an EMBL/GenBank/DDBJ whole genome shotgun (WGS) entry which is preliminary data.</text>
</comment>
<protein>
    <submittedName>
        <fullName evidence="1">DUF4295 domain-containing protein</fullName>
    </submittedName>
</protein>
<organism evidence="1 2">
    <name type="scientific">Candidatus Cryptobacteroides merdavium</name>
    <dbReference type="NCBI Taxonomy" id="2840769"/>
    <lineage>
        <taxon>Bacteria</taxon>
        <taxon>Pseudomonadati</taxon>
        <taxon>Bacteroidota</taxon>
        <taxon>Bacteroidia</taxon>
        <taxon>Bacteroidales</taxon>
        <taxon>Candidatus Cryptobacteroides</taxon>
    </lineage>
</organism>
<accession>A0A9D9ED06</accession>
<sequence>MAKKAVATFSAKSGVKSMVKCIRMDKSSKTGAYVFKEELVEAEKVKDFFAKN</sequence>
<evidence type="ECO:0000313" key="1">
    <source>
        <dbReference type="EMBL" id="MBO8445722.1"/>
    </source>
</evidence>
<name>A0A9D9ED06_9BACT</name>